<dbReference type="AlphaFoldDB" id="A0A3Q2YJJ4"/>
<evidence type="ECO:0000256" key="10">
    <source>
        <dbReference type="SAM" id="MobiDB-lite"/>
    </source>
</evidence>
<dbReference type="Pfam" id="PF05699">
    <property type="entry name" value="Dimer_Tnp_hAT"/>
    <property type="match status" value="1"/>
</dbReference>
<evidence type="ECO:0000259" key="11">
    <source>
        <dbReference type="PROSITE" id="PS50808"/>
    </source>
</evidence>
<dbReference type="Pfam" id="PF02892">
    <property type="entry name" value="zf-BED"/>
    <property type="match status" value="1"/>
</dbReference>
<dbReference type="GO" id="GO:0003677">
    <property type="term" value="F:DNA binding"/>
    <property type="evidence" value="ECO:0007669"/>
    <property type="project" value="UniProtKB-KW"/>
</dbReference>
<proteinExistence type="predicted"/>
<protein>
    <submittedName>
        <fullName evidence="12">Zinc finger BED domain-containing protein 4-like</fullName>
    </submittedName>
</protein>
<dbReference type="GO" id="GO:0008270">
    <property type="term" value="F:zinc ion binding"/>
    <property type="evidence" value="ECO:0007669"/>
    <property type="project" value="UniProtKB-KW"/>
</dbReference>
<sequence>MADTQETVRKKQKMSKVWDHFRLKQYNIVQCDHCHAELAFHSSTSTMISHLNRKHPVVVSSSTSFDDTSTSLGRPVPSCSVKEAALLTESILDMLVTDMRPLSMVEDKGFRKMISTFNPKYIIPSITYFTNIMEKRHQEMTEKLKNVLQDTECVVLTTDIWTSVATEAYLGVTCHFLGEDWEMKSLYLTTMRLEERHMAVDIADWLEETVAKFHIPLLKVKAVVHDNEANVVGAAGILEERHGWATVICSGHTLNLVVQSTLKNKESITNCVDSARCLVEHFKRSELACTKLKEKQQQMGMPPLMLIQDVSSRWNSTYHMLSRLLGQRWPVTAALSDPAVTKRHYLDLDPEQWNLSEELTQILGPFEGATEFLSGEQFVTLSALPQLVHNLKKSILSSAFKTASVRAFQAQVTEQITERWQKLFLFQPEAPNTVLLAAALDPRFRKLKFLPAEDVFKVQCTIQSMALAVKKEARQLNQSRGEATAKTKDRLGTKYGSLLKSILGSSSDSSSSEEEEDEDEQLSQAVQKEVLQYFGEQPISKKENPLPWWRSNALRYPTLAKLAKSFLAIPATSTPSERLFSAGNIASKRRASLGFEQVDMLTFLHCNHMLL</sequence>
<comment type="subcellular location">
    <subcellularLocation>
        <location evidence="1">Nucleus</location>
    </subcellularLocation>
</comment>
<dbReference type="SUPFAM" id="SSF140996">
    <property type="entry name" value="Hermes dimerisation domain"/>
    <property type="match status" value="1"/>
</dbReference>
<evidence type="ECO:0000256" key="9">
    <source>
        <dbReference type="PROSITE-ProRule" id="PRU00027"/>
    </source>
</evidence>
<evidence type="ECO:0000256" key="7">
    <source>
        <dbReference type="ARBA" id="ARBA00023163"/>
    </source>
</evidence>
<dbReference type="InterPro" id="IPR036236">
    <property type="entry name" value="Znf_C2H2_sf"/>
</dbReference>
<evidence type="ECO:0000256" key="8">
    <source>
        <dbReference type="ARBA" id="ARBA00023242"/>
    </source>
</evidence>
<keyword evidence="3 9" id="KW-0863">Zinc-finger</keyword>
<dbReference type="GO" id="GO:0005634">
    <property type="term" value="C:nucleus"/>
    <property type="evidence" value="ECO:0007669"/>
    <property type="project" value="UniProtKB-SubCell"/>
</dbReference>
<name>A0A3Q2YJJ4_HIPCM</name>
<feature type="compositionally biased region" description="Acidic residues" evidence="10">
    <location>
        <begin position="511"/>
        <end position="521"/>
    </location>
</feature>
<dbReference type="PANTHER" id="PTHR46481:SF10">
    <property type="entry name" value="ZINC FINGER BED DOMAIN-CONTAINING PROTEIN 39"/>
    <property type="match status" value="1"/>
</dbReference>
<evidence type="ECO:0000256" key="6">
    <source>
        <dbReference type="ARBA" id="ARBA00023125"/>
    </source>
</evidence>
<keyword evidence="6" id="KW-0238">DNA-binding</keyword>
<dbReference type="PROSITE" id="PS50808">
    <property type="entry name" value="ZF_BED"/>
    <property type="match status" value="1"/>
</dbReference>
<dbReference type="InterPro" id="IPR003656">
    <property type="entry name" value="Znf_BED"/>
</dbReference>
<evidence type="ECO:0000256" key="1">
    <source>
        <dbReference type="ARBA" id="ARBA00004123"/>
    </source>
</evidence>
<dbReference type="GO" id="GO:0046983">
    <property type="term" value="F:protein dimerization activity"/>
    <property type="evidence" value="ECO:0007669"/>
    <property type="project" value="InterPro"/>
</dbReference>
<keyword evidence="2" id="KW-0479">Metal-binding</keyword>
<evidence type="ECO:0000256" key="5">
    <source>
        <dbReference type="ARBA" id="ARBA00023015"/>
    </source>
</evidence>
<keyword evidence="7" id="KW-0804">Transcription</keyword>
<dbReference type="OMA" id="LNEWCKN"/>
<keyword evidence="5" id="KW-0805">Transcription regulation</keyword>
<feature type="region of interest" description="Disordered" evidence="10">
    <location>
        <begin position="503"/>
        <end position="522"/>
    </location>
</feature>
<reference evidence="12" key="1">
    <citation type="submission" date="2025-08" db="UniProtKB">
        <authorList>
            <consortium name="Ensembl"/>
        </authorList>
    </citation>
    <scope>IDENTIFICATION</scope>
</reference>
<feature type="domain" description="BED-type" evidence="11">
    <location>
        <begin position="12"/>
        <end position="62"/>
    </location>
</feature>
<dbReference type="InterPro" id="IPR012337">
    <property type="entry name" value="RNaseH-like_sf"/>
</dbReference>
<dbReference type="GO" id="GO:0009791">
    <property type="term" value="P:post-embryonic development"/>
    <property type="evidence" value="ECO:0007669"/>
    <property type="project" value="UniProtKB-ARBA"/>
</dbReference>
<reference evidence="12" key="2">
    <citation type="submission" date="2025-09" db="UniProtKB">
        <authorList>
            <consortium name="Ensembl"/>
        </authorList>
    </citation>
    <scope>IDENTIFICATION</scope>
</reference>
<dbReference type="Gene3D" id="1.10.10.1070">
    <property type="entry name" value="Zinc finger, BED domain-containing"/>
    <property type="match status" value="1"/>
</dbReference>
<organism evidence="12 13">
    <name type="scientific">Hippocampus comes</name>
    <name type="common">Tiger tail seahorse</name>
    <dbReference type="NCBI Taxonomy" id="109280"/>
    <lineage>
        <taxon>Eukaryota</taxon>
        <taxon>Metazoa</taxon>
        <taxon>Chordata</taxon>
        <taxon>Craniata</taxon>
        <taxon>Vertebrata</taxon>
        <taxon>Euteleostomi</taxon>
        <taxon>Actinopterygii</taxon>
        <taxon>Neopterygii</taxon>
        <taxon>Teleostei</taxon>
        <taxon>Neoteleostei</taxon>
        <taxon>Acanthomorphata</taxon>
        <taxon>Syngnathiaria</taxon>
        <taxon>Syngnathiformes</taxon>
        <taxon>Syngnathoidei</taxon>
        <taxon>Syngnathidae</taxon>
        <taxon>Hippocampus</taxon>
    </lineage>
</organism>
<keyword evidence="13" id="KW-1185">Reference proteome</keyword>
<evidence type="ECO:0000256" key="2">
    <source>
        <dbReference type="ARBA" id="ARBA00022723"/>
    </source>
</evidence>
<dbReference type="SMART" id="SM00614">
    <property type="entry name" value="ZnF_BED"/>
    <property type="match status" value="1"/>
</dbReference>
<dbReference type="Ensembl" id="ENSHCOT00000020973.1">
    <property type="protein sequence ID" value="ENSHCOP00000013592.1"/>
    <property type="gene ID" value="ENSHCOG00000016787.1"/>
</dbReference>
<dbReference type="PANTHER" id="PTHR46481">
    <property type="entry name" value="ZINC FINGER BED DOMAIN-CONTAINING PROTEIN 4"/>
    <property type="match status" value="1"/>
</dbReference>
<dbReference type="Proteomes" id="UP000264820">
    <property type="component" value="Unplaced"/>
</dbReference>
<accession>A0A3Q2YJJ4</accession>
<evidence type="ECO:0000313" key="12">
    <source>
        <dbReference type="Ensembl" id="ENSHCOP00000013592.1"/>
    </source>
</evidence>
<keyword evidence="8" id="KW-0539">Nucleus</keyword>
<evidence type="ECO:0000313" key="13">
    <source>
        <dbReference type="Proteomes" id="UP000264820"/>
    </source>
</evidence>
<keyword evidence="4" id="KW-0862">Zinc</keyword>
<evidence type="ECO:0000256" key="3">
    <source>
        <dbReference type="ARBA" id="ARBA00022771"/>
    </source>
</evidence>
<dbReference type="SUPFAM" id="SSF53098">
    <property type="entry name" value="Ribonuclease H-like"/>
    <property type="match status" value="1"/>
</dbReference>
<dbReference type="SUPFAM" id="SSF57667">
    <property type="entry name" value="beta-beta-alpha zinc fingers"/>
    <property type="match status" value="1"/>
</dbReference>
<evidence type="ECO:0000256" key="4">
    <source>
        <dbReference type="ARBA" id="ARBA00022833"/>
    </source>
</evidence>
<dbReference type="GeneTree" id="ENSGT00940000158431"/>
<dbReference type="InterPro" id="IPR052035">
    <property type="entry name" value="ZnF_BED_domain_contain"/>
</dbReference>
<dbReference type="InterPro" id="IPR008906">
    <property type="entry name" value="HATC_C_dom"/>
</dbReference>